<dbReference type="OrthoDB" id="5379188at2"/>
<dbReference type="EMBL" id="SMKX01000097">
    <property type="protein sequence ID" value="TDD53849.1"/>
    <property type="molecule type" value="Genomic_DNA"/>
</dbReference>
<dbReference type="Gene3D" id="3.40.50.300">
    <property type="entry name" value="P-loop containing nucleotide triphosphate hydrolases"/>
    <property type="match status" value="1"/>
</dbReference>
<dbReference type="SUPFAM" id="SSF48452">
    <property type="entry name" value="TPR-like"/>
    <property type="match status" value="4"/>
</dbReference>
<dbReference type="InterPro" id="IPR019734">
    <property type="entry name" value="TPR_rpt"/>
</dbReference>
<dbReference type="Gene3D" id="1.25.40.10">
    <property type="entry name" value="Tetratricopeptide repeat domain"/>
    <property type="match status" value="3"/>
</dbReference>
<dbReference type="GO" id="GO:0043531">
    <property type="term" value="F:ADP binding"/>
    <property type="evidence" value="ECO:0007669"/>
    <property type="project" value="InterPro"/>
</dbReference>
<dbReference type="PRINTS" id="PR00364">
    <property type="entry name" value="DISEASERSIST"/>
</dbReference>
<dbReference type="InterPro" id="IPR011990">
    <property type="entry name" value="TPR-like_helical_dom_sf"/>
</dbReference>
<name>A0A4R4Z9P0_9ACTN</name>
<keyword evidence="2" id="KW-1185">Reference proteome</keyword>
<comment type="caution">
    <text evidence="1">The sequence shown here is derived from an EMBL/GenBank/DDBJ whole genome shotgun (WGS) entry which is preliminary data.</text>
</comment>
<accession>A0A4R4Z9P0</accession>
<dbReference type="SUPFAM" id="SSF52540">
    <property type="entry name" value="P-loop containing nucleoside triphosphate hydrolases"/>
    <property type="match status" value="1"/>
</dbReference>
<gene>
    <name evidence="1" type="ORF">E1263_27535</name>
</gene>
<sequence length="1517" mass="163925">MMTGRVRVIVEEAAELATEYRLSRPDRRRLAGTRRARWTTVVGGCRPWRLAMKHPPSASVGFASDDGSVSLSTEQKVSEASPRVILTWEVEMIRRVSLPSRVWKWMYARSGNQCAFDGCQAELAALTPSDDVILTSHLAHIIGASSQGPRGESGLSAEERANPSNIILLCTPCHQRVDQDPGRYTPEVLHSMKDRHEARRGTLPRLPRTLPRTATGFRGRDAELATSAARLTDVASSATELRAAVLFSGAAGIGKTELAVQLALAVAEHFPGGQIFLRGVEPGSPRDLVGDLLGLMTGDRSDVVPVEVRIGTLRELLTRARVLVVVDDVRSEVEILPLLEIEGDFGLVMTSRSRMSGLADCGILGIAIERLSRASGSELIREIAPRLTESEAWDLVEACAGHPLAVRIAASRLASRPTLDAAQYISRLSSDDALDHLVAGQRTVTRVIEESYQSLGLDGATLISALGHLPPVPLPLEAVAAAMLGTVQVDDLDRTEVLLDLLFEQHLVEQPAAGVYQLHDLLHLFARARAKATRFAHSPLLEASKAYAVRIRSAHNKVAPSDESQDSVELGQRAVVVIDQDRQAALAIVELAAKRCVWDGVIDLVTALYPTLYLRGCWRDLRRASLCLSAAGKQADRAEWISAAEHHLAVAASQMGDFEAATDHFSRCEELALQSGDVVALQDAREAFGDLLLSQGRYADGIPLLKMSLSVWRLAKQSSRIASTLYRLGLTYLNVGDLRTAERYLVNGRQLAEKAGLGDGDLGFALGLSRLYRQSGRWLLSERECLAALASARRSGDRQIEAQVLLELGTARLRKESALDAGSCLEQALGLFRGMENRVAETKTLHALAMHRRLEGKPLEAAEYLDRSYSMAVELGLEAETAQCLAELGVIAADSGRPDADAIFTAAGCLAEGTGSTQLVAQIQYAHGLMLLRSARQADAVALLRSTWLLTRHETDSDIRVAIQVALGDALLQSGQYGAAAQALLPIAKAVSGTPGDGLKAGACRLLAVLYSRRELWAEADAALKEAFTLARERSDGGEELQCMATKANLCVRQGNWSEGIAAFDAAIEVAVRRADVRVLATLQANRWTTVWRSKQFGSHETALADCDKILDLAERGSMPWIRAGLLHNKGVYLAEAGRLDAAMKVFMEARALMLSSAQDADRVTIEMSLARTELHRGHLESASKHAADARMVAETHADWLAAASAVKMQLQICETAEESEQEVPIRARMDVSPRPEVLAALHAELAGQADLGSGDNVRGRTIRIGADVRAAMERLDIDIDSFLPWAQDSSQPCVVCGLSIASDGDAALIAATPQDRSVALVIRLAHATCSQSAMVNWTGQLAAESDTRFEIECALLGPAPSSVAGVVIDCYGGWGIGANGKIVDLMQTALRQFGFVDVRQERTLLEVEPRREAPAALLSGSQLRLDGIGDLALDLPLQFNRKWYRTASEQGSLLVMFGRNLPSMTWEDPTCLFRAAESGQLVATVAPLRLRQPGRNALCVCESGTALKFKRCCGAA</sequence>
<proteinExistence type="predicted"/>
<dbReference type="InterPro" id="IPR027417">
    <property type="entry name" value="P-loop_NTPase"/>
</dbReference>
<organism evidence="1 2">
    <name type="scientific">Kribbella antibiotica</name>
    <dbReference type="NCBI Taxonomy" id="190195"/>
    <lineage>
        <taxon>Bacteria</taxon>
        <taxon>Bacillati</taxon>
        <taxon>Actinomycetota</taxon>
        <taxon>Actinomycetes</taxon>
        <taxon>Propionibacteriales</taxon>
        <taxon>Kribbellaceae</taxon>
        <taxon>Kribbella</taxon>
    </lineage>
</organism>
<dbReference type="Proteomes" id="UP000295124">
    <property type="component" value="Unassembled WGS sequence"/>
</dbReference>
<protein>
    <submittedName>
        <fullName evidence="1">Uncharacterized protein</fullName>
    </submittedName>
</protein>
<reference evidence="1 2" key="1">
    <citation type="submission" date="2019-03" db="EMBL/GenBank/DDBJ databases">
        <title>Draft genome sequences of novel Actinobacteria.</title>
        <authorList>
            <person name="Sahin N."/>
            <person name="Ay H."/>
            <person name="Saygin H."/>
        </authorList>
    </citation>
    <scope>NUCLEOTIDE SEQUENCE [LARGE SCALE GENOMIC DNA]</scope>
    <source>
        <strain evidence="1 2">JCM 13523</strain>
    </source>
</reference>
<evidence type="ECO:0000313" key="1">
    <source>
        <dbReference type="EMBL" id="TDD53849.1"/>
    </source>
</evidence>
<dbReference type="SMART" id="SM00028">
    <property type="entry name" value="TPR"/>
    <property type="match status" value="6"/>
</dbReference>
<dbReference type="PANTHER" id="PTHR47691:SF3">
    <property type="entry name" value="HTH-TYPE TRANSCRIPTIONAL REGULATOR RV0890C-RELATED"/>
    <property type="match status" value="1"/>
</dbReference>
<evidence type="ECO:0000313" key="2">
    <source>
        <dbReference type="Proteomes" id="UP000295124"/>
    </source>
</evidence>
<dbReference type="PANTHER" id="PTHR47691">
    <property type="entry name" value="REGULATOR-RELATED"/>
    <property type="match status" value="1"/>
</dbReference>